<evidence type="ECO:0000313" key="4">
    <source>
        <dbReference type="EMBL" id="CAF4012368.1"/>
    </source>
</evidence>
<reference evidence="2" key="1">
    <citation type="submission" date="2021-02" db="EMBL/GenBank/DDBJ databases">
        <authorList>
            <person name="Nowell W R."/>
        </authorList>
    </citation>
    <scope>NUCLEOTIDE SEQUENCE</scope>
</reference>
<evidence type="ECO:0000313" key="2">
    <source>
        <dbReference type="EMBL" id="CAF1246311.1"/>
    </source>
</evidence>
<keyword evidence="1" id="KW-1133">Transmembrane helix</keyword>
<comment type="caution">
    <text evidence="2">The sequence shown here is derived from an EMBL/GenBank/DDBJ whole genome shotgun (WGS) entry which is preliminary data.</text>
</comment>
<dbReference type="EMBL" id="CAJOBA010046903">
    <property type="protein sequence ID" value="CAF4194977.1"/>
    <property type="molecule type" value="Genomic_DNA"/>
</dbReference>
<dbReference type="Proteomes" id="UP000681722">
    <property type="component" value="Unassembled WGS sequence"/>
</dbReference>
<dbReference type="Proteomes" id="UP000682733">
    <property type="component" value="Unassembled WGS sequence"/>
</dbReference>
<dbReference type="EMBL" id="CAJOBC010012519">
    <property type="protein sequence ID" value="CAF4012368.1"/>
    <property type="molecule type" value="Genomic_DNA"/>
</dbReference>
<sequence length="129" mass="14475">SPSGLAFHAIIPQYLLPLRLLLIIFTAAVMSVITGIITALKYVNFQINYFYVVLFGLLYSLIGCLLLYLLLAIFFPLLSSSSSKLELVDKTWQDAISTLECNVILSKFPFTSAWRGDIGQYDLKQLDMS</sequence>
<dbReference type="Proteomes" id="UP000663829">
    <property type="component" value="Unassembled WGS sequence"/>
</dbReference>
<dbReference type="Proteomes" id="UP000677228">
    <property type="component" value="Unassembled WGS sequence"/>
</dbReference>
<proteinExistence type="predicted"/>
<organism evidence="2 6">
    <name type="scientific">Didymodactylos carnosus</name>
    <dbReference type="NCBI Taxonomy" id="1234261"/>
    <lineage>
        <taxon>Eukaryota</taxon>
        <taxon>Metazoa</taxon>
        <taxon>Spiralia</taxon>
        <taxon>Gnathifera</taxon>
        <taxon>Rotifera</taxon>
        <taxon>Eurotatoria</taxon>
        <taxon>Bdelloidea</taxon>
        <taxon>Philodinida</taxon>
        <taxon>Philodinidae</taxon>
        <taxon>Didymodactylos</taxon>
    </lineage>
</organism>
<evidence type="ECO:0000313" key="5">
    <source>
        <dbReference type="EMBL" id="CAF4194977.1"/>
    </source>
</evidence>
<feature type="transmembrane region" description="Helical" evidence="1">
    <location>
        <begin position="49"/>
        <end position="75"/>
    </location>
</feature>
<feature type="non-terminal residue" evidence="2">
    <location>
        <position position="129"/>
    </location>
</feature>
<evidence type="ECO:0000313" key="6">
    <source>
        <dbReference type="Proteomes" id="UP000663829"/>
    </source>
</evidence>
<keyword evidence="1" id="KW-0472">Membrane</keyword>
<feature type="transmembrane region" description="Helical" evidence="1">
    <location>
        <begin position="20"/>
        <end position="43"/>
    </location>
</feature>
<accession>A0A814ZU33</accession>
<keyword evidence="1" id="KW-0812">Transmembrane</keyword>
<dbReference type="EMBL" id="CAJNOK010025200">
    <property type="protein sequence ID" value="CAF1387153.1"/>
    <property type="molecule type" value="Genomic_DNA"/>
</dbReference>
<keyword evidence="6" id="KW-1185">Reference proteome</keyword>
<evidence type="ECO:0000313" key="3">
    <source>
        <dbReference type="EMBL" id="CAF1387153.1"/>
    </source>
</evidence>
<dbReference type="AlphaFoldDB" id="A0A814ZU33"/>
<gene>
    <name evidence="2" type="ORF">GPM918_LOCUS25908</name>
    <name evidence="3" type="ORF">OVA965_LOCUS32387</name>
    <name evidence="4" type="ORF">SRO942_LOCUS25972</name>
    <name evidence="5" type="ORF">TMI583_LOCUS33246</name>
</gene>
<name>A0A814ZU33_9BILA</name>
<evidence type="ECO:0000256" key="1">
    <source>
        <dbReference type="SAM" id="Phobius"/>
    </source>
</evidence>
<protein>
    <submittedName>
        <fullName evidence="2">Uncharacterized protein</fullName>
    </submittedName>
</protein>
<dbReference type="EMBL" id="CAJNOQ010010225">
    <property type="protein sequence ID" value="CAF1246311.1"/>
    <property type="molecule type" value="Genomic_DNA"/>
</dbReference>